<sequence>MDSVVLELCYDGWWETLEDGCMEYVNGKNRAFLVGKNCLFDQLLARVYEVLQINPNEYNITMKTTLRSSSTLYRICALPIDIFDDEIVRVVLHMASNVANFGCIPIFVTTLSRVPSEGIEPHVDIETSFRVNMSGPDNEEEDVGVTVFPITTSLDQRYSPYHNNDFQDNDDLHDETEGDNVCAEPFNSMRGTHFNNDGDDGGAGPSNISSFQHEDECEDNTPVNNRCNRPIPPMVQLRRRIDPLTSLAPTLSSNMVASSFVAFRDKFDFKIARSTTTRFEAQCCSESCKWRIRATRSSNEQNVPWVVRRIDNVHTCHNEVLVDGRHQVGSRVVGHFIAEKYIQDKRIYTPNDIRPYMQQEYGVQLTYQQTYRAREVGLEIVRGNPAESYNLLPKYSHVLTTTNEGTVTHLEQARDGNFLYYFVALGSSIKDFMQYIRPVIVVDGTHLNGLYRGSIFVATCLDGNNQLPELVIISYRCTTIRRAAFKVFHNATHGVFFYHVKGNIKSQFKMSKALWDEFEPVFINAAKAYGHEEFKRQLEGLWMIHSGAADYLENNVGTCNWARSQFEGRRYNILTTNIAKSVNSFMREPRKFPITHLVDHFRKTLQQWFSDRKILAESMSTRLTTWADEIVTERRTIAERMIVRLVSPHRFQVISGGLKECLVCLQKKTCSCRVFQLDQLVCAHAIAACLTHRVDFINLCSDFYTTEWLAMVYAQPVEPVGDVADWEVPDEIQEMQVYPPVEAPPPARRKELRIPSAGEDVNRWTVRCGRCHELGHNHK</sequence>
<proteinExistence type="predicted"/>
<dbReference type="EMBL" id="CM039171">
    <property type="protein sequence ID" value="KAH9792452.1"/>
    <property type="molecule type" value="Genomic_DNA"/>
</dbReference>
<name>A0ACB8N2T1_CITSI</name>
<gene>
    <name evidence="1" type="ORF">KPL71_004126</name>
</gene>
<keyword evidence="2" id="KW-1185">Reference proteome</keyword>
<accession>A0ACB8N2T1</accession>
<evidence type="ECO:0000313" key="1">
    <source>
        <dbReference type="EMBL" id="KAH9792452.1"/>
    </source>
</evidence>
<evidence type="ECO:0000313" key="2">
    <source>
        <dbReference type="Proteomes" id="UP000829398"/>
    </source>
</evidence>
<organism evidence="1 2">
    <name type="scientific">Citrus sinensis</name>
    <name type="common">Sweet orange</name>
    <name type="synonym">Citrus aurantium var. sinensis</name>
    <dbReference type="NCBI Taxonomy" id="2711"/>
    <lineage>
        <taxon>Eukaryota</taxon>
        <taxon>Viridiplantae</taxon>
        <taxon>Streptophyta</taxon>
        <taxon>Embryophyta</taxon>
        <taxon>Tracheophyta</taxon>
        <taxon>Spermatophyta</taxon>
        <taxon>Magnoliopsida</taxon>
        <taxon>eudicotyledons</taxon>
        <taxon>Gunneridae</taxon>
        <taxon>Pentapetalae</taxon>
        <taxon>rosids</taxon>
        <taxon>malvids</taxon>
        <taxon>Sapindales</taxon>
        <taxon>Rutaceae</taxon>
        <taxon>Aurantioideae</taxon>
        <taxon>Citrus</taxon>
    </lineage>
</organism>
<reference evidence="2" key="1">
    <citation type="journal article" date="2023" name="Hortic. Res.">
        <title>A chromosome-level phased genome enabling allele-level studies in sweet orange: a case study on citrus Huanglongbing tolerance.</title>
        <authorList>
            <person name="Wu B."/>
            <person name="Yu Q."/>
            <person name="Deng Z."/>
            <person name="Duan Y."/>
            <person name="Luo F."/>
            <person name="Gmitter F. Jr."/>
        </authorList>
    </citation>
    <scope>NUCLEOTIDE SEQUENCE [LARGE SCALE GENOMIC DNA]</scope>
    <source>
        <strain evidence="2">cv. Valencia</strain>
    </source>
</reference>
<dbReference type="Proteomes" id="UP000829398">
    <property type="component" value="Chromosome 2"/>
</dbReference>
<protein>
    <submittedName>
        <fullName evidence="1">Uncharacterized protein</fullName>
    </submittedName>
</protein>
<comment type="caution">
    <text evidence="1">The sequence shown here is derived from an EMBL/GenBank/DDBJ whole genome shotgun (WGS) entry which is preliminary data.</text>
</comment>